<keyword evidence="1" id="KW-0732">Signal</keyword>
<gene>
    <name evidence="2" type="ORF">C7459_11881</name>
</gene>
<comment type="caution">
    <text evidence="2">The sequence shown here is derived from an EMBL/GenBank/DDBJ whole genome shotgun (WGS) entry which is preliminary data.</text>
</comment>
<name>A0A316D4A8_9BACL</name>
<organism evidence="2 3">
    <name type="scientific">Tumebacillus permanentifrigoris</name>
    <dbReference type="NCBI Taxonomy" id="378543"/>
    <lineage>
        <taxon>Bacteria</taxon>
        <taxon>Bacillati</taxon>
        <taxon>Bacillota</taxon>
        <taxon>Bacilli</taxon>
        <taxon>Bacillales</taxon>
        <taxon>Alicyclobacillaceae</taxon>
        <taxon>Tumebacillus</taxon>
    </lineage>
</organism>
<keyword evidence="3" id="KW-1185">Reference proteome</keyword>
<dbReference type="RefSeq" id="WP_170119545.1">
    <property type="nucleotide sequence ID" value="NZ_QGGL01000018.1"/>
</dbReference>
<dbReference type="EMBL" id="QGGL01000018">
    <property type="protein sequence ID" value="PWK07011.1"/>
    <property type="molecule type" value="Genomic_DNA"/>
</dbReference>
<feature type="signal peptide" evidence="1">
    <location>
        <begin position="1"/>
        <end position="20"/>
    </location>
</feature>
<evidence type="ECO:0000313" key="3">
    <source>
        <dbReference type="Proteomes" id="UP000245634"/>
    </source>
</evidence>
<reference evidence="2 3" key="1">
    <citation type="submission" date="2018-05" db="EMBL/GenBank/DDBJ databases">
        <title>Genomic Encyclopedia of Type Strains, Phase IV (KMG-IV): sequencing the most valuable type-strain genomes for metagenomic binning, comparative biology and taxonomic classification.</title>
        <authorList>
            <person name="Goeker M."/>
        </authorList>
    </citation>
    <scope>NUCLEOTIDE SEQUENCE [LARGE SCALE GENOMIC DNA]</scope>
    <source>
        <strain evidence="2 3">DSM 18773</strain>
    </source>
</reference>
<evidence type="ECO:0000313" key="2">
    <source>
        <dbReference type="EMBL" id="PWK07011.1"/>
    </source>
</evidence>
<feature type="chain" id="PRO_5016369637" evidence="1">
    <location>
        <begin position="21"/>
        <end position="57"/>
    </location>
</feature>
<dbReference type="AlphaFoldDB" id="A0A316D4A8"/>
<dbReference type="Proteomes" id="UP000245634">
    <property type="component" value="Unassembled WGS sequence"/>
</dbReference>
<accession>A0A316D4A8</accession>
<protein>
    <submittedName>
        <fullName evidence="2">Uncharacterized protein</fullName>
    </submittedName>
</protein>
<sequence>MKKFFALVLVTVLLAGGAYSATLVAHDEVPGTGSFQLIKLAHDETPDTTFFFSNTQA</sequence>
<proteinExistence type="predicted"/>
<evidence type="ECO:0000256" key="1">
    <source>
        <dbReference type="SAM" id="SignalP"/>
    </source>
</evidence>